<dbReference type="Proteomes" id="UP000887574">
    <property type="component" value="Unplaced"/>
</dbReference>
<name>A0A915DWC8_9BILA</name>
<feature type="region of interest" description="Disordered" evidence="1">
    <location>
        <begin position="1"/>
        <end position="47"/>
    </location>
</feature>
<organism evidence="2 3">
    <name type="scientific">Ditylenchus dipsaci</name>
    <dbReference type="NCBI Taxonomy" id="166011"/>
    <lineage>
        <taxon>Eukaryota</taxon>
        <taxon>Metazoa</taxon>
        <taxon>Ecdysozoa</taxon>
        <taxon>Nematoda</taxon>
        <taxon>Chromadorea</taxon>
        <taxon>Rhabditida</taxon>
        <taxon>Tylenchina</taxon>
        <taxon>Tylenchomorpha</taxon>
        <taxon>Sphaerularioidea</taxon>
        <taxon>Anguinidae</taxon>
        <taxon>Anguininae</taxon>
        <taxon>Ditylenchus</taxon>
    </lineage>
</organism>
<evidence type="ECO:0000313" key="3">
    <source>
        <dbReference type="WBParaSite" id="jg23447"/>
    </source>
</evidence>
<dbReference type="AlphaFoldDB" id="A0A915DWC8"/>
<evidence type="ECO:0000313" key="2">
    <source>
        <dbReference type="Proteomes" id="UP000887574"/>
    </source>
</evidence>
<keyword evidence="2" id="KW-1185">Reference proteome</keyword>
<sequence>MNNGRVSKENSSSPSPPPPVKKLSTVSASRRIPFRDKGGSTYLSDRQDLTTAVDDNDAYDNNNCLSPISASRSPSPKLKRLLKRHDTDPMSQTKMQTAIDVFRKTRFDNIEIVINNQLFDTTSEDFLKVPMRTGGVSPSVGSFSLIQSLAWMDF</sequence>
<reference evidence="3" key="1">
    <citation type="submission" date="2022-11" db="UniProtKB">
        <authorList>
            <consortium name="WormBaseParasite"/>
        </authorList>
    </citation>
    <scope>IDENTIFICATION</scope>
</reference>
<proteinExistence type="predicted"/>
<accession>A0A915DWC8</accession>
<evidence type="ECO:0000256" key="1">
    <source>
        <dbReference type="SAM" id="MobiDB-lite"/>
    </source>
</evidence>
<protein>
    <submittedName>
        <fullName evidence="3">Uncharacterized protein</fullName>
    </submittedName>
</protein>
<dbReference type="WBParaSite" id="jg23447">
    <property type="protein sequence ID" value="jg23447"/>
    <property type="gene ID" value="jg23447"/>
</dbReference>